<dbReference type="AlphaFoldDB" id="A0A7G5GZ74"/>
<dbReference type="EMBL" id="CP059732">
    <property type="protein sequence ID" value="QMW04166.1"/>
    <property type="molecule type" value="Genomic_DNA"/>
</dbReference>
<accession>A0A7G5GZ74</accession>
<evidence type="ECO:0000313" key="1">
    <source>
        <dbReference type="EMBL" id="QMW04166.1"/>
    </source>
</evidence>
<protein>
    <submittedName>
        <fullName evidence="1">Uncharacterized protein</fullName>
    </submittedName>
</protein>
<keyword evidence="2" id="KW-1185">Reference proteome</keyword>
<dbReference type="Proteomes" id="UP000515369">
    <property type="component" value="Chromosome"/>
</dbReference>
<organism evidence="1 2">
    <name type="scientific">Spirosoma foliorum</name>
    <dbReference type="NCBI Taxonomy" id="2710596"/>
    <lineage>
        <taxon>Bacteria</taxon>
        <taxon>Pseudomonadati</taxon>
        <taxon>Bacteroidota</taxon>
        <taxon>Cytophagia</taxon>
        <taxon>Cytophagales</taxon>
        <taxon>Cytophagaceae</taxon>
        <taxon>Spirosoma</taxon>
    </lineage>
</organism>
<sequence>MTRRSILGLTGYGVMGSEPNDFFTTPLGRVYLANSFMQSIESSGDVSGAYYAFRTTVWEVIEVSPDPTRYIPAWNIIELYARADLLEFIHTGNMEALRRLKYRLNEAEQLVR</sequence>
<proteinExistence type="predicted"/>
<gene>
    <name evidence="1" type="ORF">H3H32_04195</name>
</gene>
<evidence type="ECO:0000313" key="2">
    <source>
        <dbReference type="Proteomes" id="UP000515369"/>
    </source>
</evidence>
<name>A0A7G5GZ74_9BACT</name>
<reference evidence="1 2" key="1">
    <citation type="submission" date="2020-07" db="EMBL/GenBank/DDBJ databases">
        <title>Spirosoma foliorum sp. nov., isolated from the leaves on the Nejang mountain Korea, Republic of.</title>
        <authorList>
            <person name="Ho H."/>
            <person name="Lee Y.-J."/>
            <person name="Nurcahyanto D.-A."/>
            <person name="Kim S.-G."/>
        </authorList>
    </citation>
    <scope>NUCLEOTIDE SEQUENCE [LARGE SCALE GENOMIC DNA]</scope>
    <source>
        <strain evidence="1 2">PL0136</strain>
    </source>
</reference>
<dbReference type="RefSeq" id="WP_182461421.1">
    <property type="nucleotide sequence ID" value="NZ_CP059732.1"/>
</dbReference>
<dbReference type="KEGG" id="sfol:H3H32_04195"/>